<name>A0A5S9PF86_9HYPH</name>
<dbReference type="AlphaFoldDB" id="A0A5S9PF86"/>
<organism evidence="1 2">
    <name type="scientific">Starkeya nomas</name>
    <dbReference type="NCBI Taxonomy" id="2666134"/>
    <lineage>
        <taxon>Bacteria</taxon>
        <taxon>Pseudomonadati</taxon>
        <taxon>Pseudomonadota</taxon>
        <taxon>Alphaproteobacteria</taxon>
        <taxon>Hyphomicrobiales</taxon>
        <taxon>Xanthobacteraceae</taxon>
        <taxon>Starkeya</taxon>
    </lineage>
</organism>
<dbReference type="EMBL" id="CACSAS010000001">
    <property type="protein sequence ID" value="CAA0102297.1"/>
    <property type="molecule type" value="Genomic_DNA"/>
</dbReference>
<sequence length="34" mass="3924">MSIHKRSRARLDVTGGSAKLPAWRRVIPHRVEKN</sequence>
<keyword evidence="2" id="KW-1185">Reference proteome</keyword>
<evidence type="ECO:0000313" key="1">
    <source>
        <dbReference type="EMBL" id="CAA0102297.1"/>
    </source>
</evidence>
<accession>A0A5S9PF86</accession>
<proteinExistence type="predicted"/>
<evidence type="ECO:0000313" key="2">
    <source>
        <dbReference type="Proteomes" id="UP000433050"/>
    </source>
</evidence>
<dbReference type="Proteomes" id="UP000433050">
    <property type="component" value="Unassembled WGS sequence"/>
</dbReference>
<protein>
    <submittedName>
        <fullName evidence="1">Uncharacterized protein</fullName>
    </submittedName>
</protein>
<reference evidence="1 2" key="1">
    <citation type="submission" date="2019-12" db="EMBL/GenBank/DDBJ databases">
        <authorList>
            <person name="Reyes-Prieto M."/>
        </authorList>
    </citation>
    <scope>NUCLEOTIDE SEQUENCE [LARGE SCALE GENOMIC DNA]</scope>
    <source>
        <strain evidence="1">HF14-78462</strain>
    </source>
</reference>
<gene>
    <name evidence="1" type="ORF">STARVERO_02869</name>
</gene>